<dbReference type="Proteomes" id="UP001221142">
    <property type="component" value="Unassembled WGS sequence"/>
</dbReference>
<organism evidence="1 2">
    <name type="scientific">Roridomyces roridus</name>
    <dbReference type="NCBI Taxonomy" id="1738132"/>
    <lineage>
        <taxon>Eukaryota</taxon>
        <taxon>Fungi</taxon>
        <taxon>Dikarya</taxon>
        <taxon>Basidiomycota</taxon>
        <taxon>Agaricomycotina</taxon>
        <taxon>Agaricomycetes</taxon>
        <taxon>Agaricomycetidae</taxon>
        <taxon>Agaricales</taxon>
        <taxon>Marasmiineae</taxon>
        <taxon>Mycenaceae</taxon>
        <taxon>Roridomyces</taxon>
    </lineage>
</organism>
<dbReference type="PANTHER" id="PTHR38926">
    <property type="entry name" value="F-BOX DOMAIN CONTAINING PROTEIN, EXPRESSED"/>
    <property type="match status" value="1"/>
</dbReference>
<gene>
    <name evidence="1" type="ORF">FB45DRAFT_823492</name>
</gene>
<dbReference type="Gene3D" id="3.80.10.10">
    <property type="entry name" value="Ribonuclease Inhibitor"/>
    <property type="match status" value="2"/>
</dbReference>
<keyword evidence="2" id="KW-1185">Reference proteome</keyword>
<evidence type="ECO:0008006" key="3">
    <source>
        <dbReference type="Google" id="ProtNLM"/>
    </source>
</evidence>
<proteinExistence type="predicted"/>
<reference evidence="1" key="1">
    <citation type="submission" date="2023-03" db="EMBL/GenBank/DDBJ databases">
        <title>Massive genome expansion in bonnet fungi (Mycena s.s.) driven by repeated elements and novel gene families across ecological guilds.</title>
        <authorList>
            <consortium name="Lawrence Berkeley National Laboratory"/>
            <person name="Harder C.B."/>
            <person name="Miyauchi S."/>
            <person name="Viragh M."/>
            <person name="Kuo A."/>
            <person name="Thoen E."/>
            <person name="Andreopoulos B."/>
            <person name="Lu D."/>
            <person name="Skrede I."/>
            <person name="Drula E."/>
            <person name="Henrissat B."/>
            <person name="Morin E."/>
            <person name="Kohler A."/>
            <person name="Barry K."/>
            <person name="LaButti K."/>
            <person name="Morin E."/>
            <person name="Salamov A."/>
            <person name="Lipzen A."/>
            <person name="Mereny Z."/>
            <person name="Hegedus B."/>
            <person name="Baldrian P."/>
            <person name="Stursova M."/>
            <person name="Weitz H."/>
            <person name="Taylor A."/>
            <person name="Grigoriev I.V."/>
            <person name="Nagy L.G."/>
            <person name="Martin F."/>
            <person name="Kauserud H."/>
        </authorList>
    </citation>
    <scope>NUCLEOTIDE SEQUENCE</scope>
    <source>
        <strain evidence="1">9284</strain>
    </source>
</reference>
<evidence type="ECO:0000313" key="1">
    <source>
        <dbReference type="EMBL" id="KAJ7643759.1"/>
    </source>
</evidence>
<name>A0AAD7FWT5_9AGAR</name>
<dbReference type="PANTHER" id="PTHR38926:SF5">
    <property type="entry name" value="F-BOX AND LEUCINE-RICH REPEAT PROTEIN 6"/>
    <property type="match status" value="1"/>
</dbReference>
<dbReference type="InterPro" id="IPR032675">
    <property type="entry name" value="LRR_dom_sf"/>
</dbReference>
<evidence type="ECO:0000313" key="2">
    <source>
        <dbReference type="Proteomes" id="UP001221142"/>
    </source>
</evidence>
<comment type="caution">
    <text evidence="1">The sequence shown here is derived from an EMBL/GenBank/DDBJ whole genome shotgun (WGS) entry which is preliminary data.</text>
</comment>
<accession>A0AAD7FWT5</accession>
<sequence length="1124" mass="126168">MSLVDSPFGDKLNTNYVPSDSEVAQLQALLREPVAELARLDAIISQLATQRASLQAAVDTHSALLSPIRRIPEDILREIFISCLPGDHDAFMDVTEAPMLLGHICGLWRRVGHSTPRLWSSVYIPPWGFDPNYPPEDIERKLATFLQAWLKRSKDCFLSISLVLPYLIGLPYLNGDQSYPNIISKQLLGISTRIRHLKYKGPMQAFLPLLELSAEALPVLESISIDFVEYSPWVSVQSALFRVPTLRRLSLRVANAEALALPIAWEQLTEVNLTRHRVPGPGPQGGFSAVTAFEVLRKCSSLIRCWLHVTVDMPLDQQPISLPCIQILSITIDFETAGGSVPEFLGYLTMPCLHYLQVGQDDNSPSFINSSSSIAEGLTVYLTGTTPIYPEMIIRLTQLFPDITHLRLGGLPEEELAMYYYGSFDDGLETIFTATACPSLRHLEMSKTFCTFSDDAVLAFILGRMETEHPLEQIDLHFDRAMEADIVEEPELEPYIAQGLRVNLRCRGKVVMFANSCYSGLLESPSWQLYCAGTATETPSALDLERYHAAVSIRERPVPTADYVAKTLRRLIPPYLALTTERMSLLLRGSVHLRRYLTDAESFAAAGPNWCLLQTIMSLADSPFTDKLNTNFVPSDSEVKQLNALLQEPVAKLALLDAMISHLVAERSSLQAVIDSHRALLSPIRCIPEDVLREIFISCLPDDHDAFMDVTQAPLLLGRVCGLWRRVAYSTPRLWSSVYIPPLGFDLVAPEDVERGLATFIKAWLERSKDCPLSISVALPFYSVNQEYPKLVLDHLLGVSRRIRHLQYKGPLQYVLPVLELGAEALPMLESVRVELVEYPQAAQERSALFRVPTLHRLTLGAADANALGFPLAWAQLTEINLTCYGVPGFNVMHALEVLDRCPSLIRCRLHVTAEASFTPRPIHLPHLQMLIILDLMSDDPVADFLECLTMPCLRYLQLGRDHNIPRFIDSSFANTKGLSVYLTGYTPVSQEMLSRITRFLPITHLRLGEPAQDTYNSSLYDDTLETVLTATACPSLHHLEICKYYCTFSDDAVLAFILGRMQTEHPLQQVNLEFARDMERDVVEELDPFIAQGLQVNLRYDSHSPLPWTFRGDAEFDERIFGY</sequence>
<dbReference type="AlphaFoldDB" id="A0AAD7FWT5"/>
<dbReference type="SUPFAM" id="SSF52047">
    <property type="entry name" value="RNI-like"/>
    <property type="match status" value="1"/>
</dbReference>
<dbReference type="EMBL" id="JARKIF010000003">
    <property type="protein sequence ID" value="KAJ7643759.1"/>
    <property type="molecule type" value="Genomic_DNA"/>
</dbReference>
<protein>
    <recommendedName>
        <fullName evidence="3">F-box domain-containing protein</fullName>
    </recommendedName>
</protein>